<reference evidence="15 16" key="2">
    <citation type="submission" date="2015-01" db="EMBL/GenBank/DDBJ databases">
        <title>Complete genome sequence of Pyrinomonas methylaliphatogenes type strain K22T.</title>
        <authorList>
            <person name="Lee K.C.Y."/>
            <person name="Power J.F."/>
            <person name="Dunfield P.F."/>
            <person name="Morgan X.C."/>
            <person name="Huttenhower C."/>
            <person name="Stott M.B."/>
        </authorList>
    </citation>
    <scope>NUCLEOTIDE SEQUENCE [LARGE SCALE GENOMIC DNA]</scope>
    <source>
        <strain evidence="15 16">K22</strain>
    </source>
</reference>
<evidence type="ECO:0000256" key="11">
    <source>
        <dbReference type="ARBA" id="ARBA00049007"/>
    </source>
</evidence>
<evidence type="ECO:0000259" key="14">
    <source>
        <dbReference type="Pfam" id="PF00266"/>
    </source>
</evidence>
<evidence type="ECO:0000256" key="8">
    <source>
        <dbReference type="ARBA" id="ARBA00023096"/>
    </source>
</evidence>
<protein>
    <recommendedName>
        <fullName evidence="12">Phosphoserine aminotransferase</fullName>
        <ecNumber evidence="12">2.6.1.52</ecNumber>
    </recommendedName>
    <alternativeName>
        <fullName evidence="12">Phosphohydroxythreonine aminotransferase</fullName>
        <shortName evidence="12">PSAT</shortName>
    </alternativeName>
</protein>
<feature type="binding site" evidence="12">
    <location>
        <position position="106"/>
    </location>
    <ligand>
        <name>pyridoxal 5'-phosphate</name>
        <dbReference type="ChEBI" id="CHEBI:597326"/>
    </ligand>
</feature>
<dbReference type="Gene3D" id="3.40.640.10">
    <property type="entry name" value="Type I PLP-dependent aspartate aminotransferase-like (Major domain)"/>
    <property type="match status" value="1"/>
</dbReference>
<dbReference type="GO" id="GO:0030170">
    <property type="term" value="F:pyridoxal phosphate binding"/>
    <property type="evidence" value="ECO:0007669"/>
    <property type="project" value="UniProtKB-UniRule"/>
</dbReference>
<dbReference type="Proteomes" id="UP000031518">
    <property type="component" value="Unassembled WGS sequence"/>
</dbReference>
<dbReference type="PIRSF" id="PIRSF000525">
    <property type="entry name" value="SerC"/>
    <property type="match status" value="1"/>
</dbReference>
<feature type="binding site" evidence="12">
    <location>
        <begin position="80"/>
        <end position="81"/>
    </location>
    <ligand>
        <name>pyridoxal 5'-phosphate</name>
        <dbReference type="ChEBI" id="CHEBI:597326"/>
    </ligand>
</feature>
<comment type="subunit">
    <text evidence="12">Homodimer.</text>
</comment>
<gene>
    <name evidence="12" type="primary">serC</name>
    <name evidence="15" type="ORF">PYK22_02455</name>
</gene>
<dbReference type="RefSeq" id="WP_041978881.1">
    <property type="nucleotide sequence ID" value="NZ_CBXV010000008.1"/>
</dbReference>
<dbReference type="CDD" id="cd00611">
    <property type="entry name" value="PSAT_like"/>
    <property type="match status" value="1"/>
</dbReference>
<comment type="caution">
    <text evidence="12">Lacks conserved residue(s) required for the propagation of feature annotation.</text>
</comment>
<dbReference type="InterPro" id="IPR015422">
    <property type="entry name" value="PyrdxlP-dep_Trfase_small"/>
</dbReference>
<dbReference type="EMBL" id="CBXV010000008">
    <property type="protein sequence ID" value="CDM66425.1"/>
    <property type="molecule type" value="Genomic_DNA"/>
</dbReference>
<dbReference type="GO" id="GO:0006564">
    <property type="term" value="P:L-serine biosynthetic process"/>
    <property type="evidence" value="ECO:0007669"/>
    <property type="project" value="UniProtKB-UniRule"/>
</dbReference>
<feature type="binding site" evidence="12">
    <location>
        <begin position="241"/>
        <end position="242"/>
    </location>
    <ligand>
        <name>pyridoxal 5'-phosphate</name>
        <dbReference type="ChEBI" id="CHEBI:597326"/>
    </ligand>
</feature>
<dbReference type="Gene3D" id="3.90.1150.10">
    <property type="entry name" value="Aspartate Aminotransferase, domain 1"/>
    <property type="match status" value="1"/>
</dbReference>
<dbReference type="InterPro" id="IPR015421">
    <property type="entry name" value="PyrdxlP-dep_Trfase_major"/>
</dbReference>
<dbReference type="PANTHER" id="PTHR43247">
    <property type="entry name" value="PHOSPHOSERINE AMINOTRANSFERASE"/>
    <property type="match status" value="1"/>
</dbReference>
<comment type="subcellular location">
    <subcellularLocation>
        <location evidence="12">Cytoplasm</location>
    </subcellularLocation>
</comment>
<feature type="domain" description="Aminotransferase class V" evidence="14">
    <location>
        <begin position="8"/>
        <end position="352"/>
    </location>
</feature>
<dbReference type="InterPro" id="IPR015424">
    <property type="entry name" value="PyrdxlP-dep_Trfase"/>
</dbReference>
<comment type="catalytic activity">
    <reaction evidence="11 12 13">
        <text>O-phospho-L-serine + 2-oxoglutarate = 3-phosphooxypyruvate + L-glutamate</text>
        <dbReference type="Rhea" id="RHEA:14329"/>
        <dbReference type="ChEBI" id="CHEBI:16810"/>
        <dbReference type="ChEBI" id="CHEBI:18110"/>
        <dbReference type="ChEBI" id="CHEBI:29985"/>
        <dbReference type="ChEBI" id="CHEBI:57524"/>
        <dbReference type="EC" id="2.6.1.52"/>
    </reaction>
</comment>
<keyword evidence="9 12" id="KW-0718">Serine biosynthesis</keyword>
<keyword evidence="5 12" id="KW-0028">Amino-acid biosynthesis</keyword>
<evidence type="ECO:0000256" key="2">
    <source>
        <dbReference type="ARBA" id="ARBA00005099"/>
    </source>
</evidence>
<feature type="modified residue" description="N6-(pyridoxal phosphate)lysine" evidence="12">
    <location>
        <position position="200"/>
    </location>
</feature>
<evidence type="ECO:0000256" key="4">
    <source>
        <dbReference type="ARBA" id="ARBA00022576"/>
    </source>
</evidence>
<evidence type="ECO:0000256" key="13">
    <source>
        <dbReference type="RuleBase" id="RU004505"/>
    </source>
</evidence>
<dbReference type="Pfam" id="PF00266">
    <property type="entry name" value="Aminotran_5"/>
    <property type="match status" value="1"/>
</dbReference>
<feature type="binding site" evidence="12">
    <location>
        <position position="46"/>
    </location>
    <ligand>
        <name>L-glutamate</name>
        <dbReference type="ChEBI" id="CHEBI:29985"/>
    </ligand>
</feature>
<feature type="binding site" evidence="12">
    <location>
        <position position="176"/>
    </location>
    <ligand>
        <name>pyridoxal 5'-phosphate</name>
        <dbReference type="ChEBI" id="CHEBI:597326"/>
    </ligand>
</feature>
<dbReference type="FunFam" id="3.90.1150.10:FF:000006">
    <property type="entry name" value="Phosphoserine aminotransferase"/>
    <property type="match status" value="1"/>
</dbReference>
<organism evidence="15 16">
    <name type="scientific">Pyrinomonas methylaliphatogenes</name>
    <dbReference type="NCBI Taxonomy" id="454194"/>
    <lineage>
        <taxon>Bacteria</taxon>
        <taxon>Pseudomonadati</taxon>
        <taxon>Acidobacteriota</taxon>
        <taxon>Blastocatellia</taxon>
        <taxon>Blastocatellales</taxon>
        <taxon>Pyrinomonadaceae</taxon>
        <taxon>Pyrinomonas</taxon>
    </lineage>
</organism>
<feature type="binding site" evidence="12">
    <location>
        <position position="156"/>
    </location>
    <ligand>
        <name>pyridoxal 5'-phosphate</name>
        <dbReference type="ChEBI" id="CHEBI:597326"/>
    </ligand>
</feature>
<evidence type="ECO:0000256" key="3">
    <source>
        <dbReference type="ARBA" id="ARBA00006904"/>
    </source>
</evidence>
<dbReference type="GO" id="GO:0005737">
    <property type="term" value="C:cytoplasm"/>
    <property type="evidence" value="ECO:0007669"/>
    <property type="project" value="UniProtKB-SubCell"/>
</dbReference>
<comment type="pathway">
    <text evidence="2 12 13">Amino-acid biosynthesis; L-serine biosynthesis; L-serine from 3-phospho-D-glycerate: step 2/3.</text>
</comment>
<feature type="binding site" evidence="12">
    <location>
        <position position="199"/>
    </location>
    <ligand>
        <name>pyridoxal 5'-phosphate</name>
        <dbReference type="ChEBI" id="CHEBI:597326"/>
    </ligand>
</feature>
<evidence type="ECO:0000313" key="15">
    <source>
        <dbReference type="EMBL" id="CDM66425.1"/>
    </source>
</evidence>
<dbReference type="HAMAP" id="MF_00160">
    <property type="entry name" value="SerC_aminotrans_5"/>
    <property type="match status" value="1"/>
</dbReference>
<dbReference type="GO" id="GO:0004648">
    <property type="term" value="F:O-phospho-L-serine:2-oxoglutarate aminotransferase activity"/>
    <property type="evidence" value="ECO:0007669"/>
    <property type="project" value="UniProtKB-UniRule"/>
</dbReference>
<keyword evidence="16" id="KW-1185">Reference proteome</keyword>
<evidence type="ECO:0000256" key="6">
    <source>
        <dbReference type="ARBA" id="ARBA00022679"/>
    </source>
</evidence>
<dbReference type="UniPathway" id="UPA00135">
    <property type="reaction ID" value="UER00197"/>
</dbReference>
<comment type="catalytic activity">
    <reaction evidence="10 12">
        <text>4-(phosphooxy)-L-threonine + 2-oxoglutarate = (R)-3-hydroxy-2-oxo-4-phosphooxybutanoate + L-glutamate</text>
        <dbReference type="Rhea" id="RHEA:16573"/>
        <dbReference type="ChEBI" id="CHEBI:16810"/>
        <dbReference type="ChEBI" id="CHEBI:29985"/>
        <dbReference type="ChEBI" id="CHEBI:58452"/>
        <dbReference type="ChEBI" id="CHEBI:58538"/>
        <dbReference type="EC" id="2.6.1.52"/>
    </reaction>
</comment>
<proteinExistence type="inferred from homology"/>
<dbReference type="GO" id="GO:0008615">
    <property type="term" value="P:pyridoxine biosynthetic process"/>
    <property type="evidence" value="ECO:0007669"/>
    <property type="project" value="UniProtKB-UniRule"/>
</dbReference>
<dbReference type="OrthoDB" id="9809412at2"/>
<evidence type="ECO:0000256" key="10">
    <source>
        <dbReference type="ARBA" id="ARBA00047630"/>
    </source>
</evidence>
<evidence type="ECO:0000256" key="12">
    <source>
        <dbReference type="HAMAP-Rule" id="MF_00160"/>
    </source>
</evidence>
<dbReference type="FunFam" id="3.40.640.10:FF:000010">
    <property type="entry name" value="Phosphoserine aminotransferase"/>
    <property type="match status" value="1"/>
</dbReference>
<keyword evidence="7 12" id="KW-0663">Pyridoxal phosphate</keyword>
<evidence type="ECO:0000256" key="1">
    <source>
        <dbReference type="ARBA" id="ARBA00004915"/>
    </source>
</evidence>
<dbReference type="PROSITE" id="PS00595">
    <property type="entry name" value="AA_TRANSFER_CLASS_5"/>
    <property type="match status" value="1"/>
</dbReference>
<dbReference type="NCBIfam" id="TIGR01364">
    <property type="entry name" value="serC_1"/>
    <property type="match status" value="1"/>
</dbReference>
<accession>A0A0B6X218</accession>
<comment type="cofactor">
    <cofactor evidence="12">
        <name>pyridoxal 5'-phosphate</name>
        <dbReference type="ChEBI" id="CHEBI:597326"/>
    </cofactor>
    <text evidence="12">Binds 1 pyridoxal phosphate per subunit.</text>
</comment>
<dbReference type="InterPro" id="IPR022278">
    <property type="entry name" value="Pser_aminoTfrase"/>
</dbReference>
<dbReference type="STRING" id="454194.PYK22_02455"/>
<dbReference type="AlphaFoldDB" id="A0A0B6X218"/>
<sequence length="364" mass="40503" precursor="true">MTEKTERVYNFSAGPAVLPVPVLEEAQRHLLALPGVGMSVLEISHRSKTFEEIIRRAEQGVRELLGLPDHYHVLFLQGGASLQFSMVPMNLLPKDGSADYILTGSWGKKAIKEAKREGRVQIAATTEDSNFDRIPEPHEIKLDPNAAYVHITTNETIQGVQWPKEPDTGGIPIVADASSDIMSRPIDIEKYGLIYAGAQKNIGPAGVTLVIIRDDLLSRIPDGLHTMLDYRTHVENRSLYNTPNTFGIYIISLVCQWLKEKGGLEAMARENEAKAKMIYDVIDSSGFYRGHAQPGSRSMMNVTFRLPTEELEKRFVQEATAQGLDGLKGHRSVGGIRASIYNAFPREGVEALVQFMREFERKNG</sequence>
<dbReference type="PANTHER" id="PTHR43247:SF1">
    <property type="entry name" value="PHOSPHOSERINE AMINOTRANSFERASE"/>
    <property type="match status" value="1"/>
</dbReference>
<evidence type="ECO:0000313" key="16">
    <source>
        <dbReference type="Proteomes" id="UP000031518"/>
    </source>
</evidence>
<dbReference type="UniPathway" id="UPA00244">
    <property type="reaction ID" value="UER00311"/>
</dbReference>
<comment type="pathway">
    <text evidence="1 12">Cofactor biosynthesis; pyridoxine 5'-phosphate biosynthesis; pyridoxine 5'-phosphate from D-erythrose 4-phosphate: step 3/5.</text>
</comment>
<reference evidence="15 16" key="1">
    <citation type="submission" date="2013-12" db="EMBL/GenBank/DDBJ databases">
        <authorList>
            <person name="Stott M."/>
        </authorList>
    </citation>
    <scope>NUCLEOTIDE SEQUENCE [LARGE SCALE GENOMIC DNA]</scope>
    <source>
        <strain evidence="15 16">K22</strain>
    </source>
</reference>
<dbReference type="EC" id="2.6.1.52" evidence="12"/>
<keyword evidence="4 12" id="KW-0032">Aminotransferase</keyword>
<dbReference type="SUPFAM" id="SSF53383">
    <property type="entry name" value="PLP-dependent transferases"/>
    <property type="match status" value="1"/>
</dbReference>
<keyword evidence="6 12" id="KW-0808">Transferase</keyword>
<evidence type="ECO:0000256" key="5">
    <source>
        <dbReference type="ARBA" id="ARBA00022605"/>
    </source>
</evidence>
<comment type="similarity">
    <text evidence="3 12">Belongs to the class-V pyridoxal-phosphate-dependent aminotransferase family. SerC subfamily.</text>
</comment>
<dbReference type="NCBIfam" id="NF003764">
    <property type="entry name" value="PRK05355.1"/>
    <property type="match status" value="1"/>
</dbReference>
<dbReference type="InterPro" id="IPR000192">
    <property type="entry name" value="Aminotrans_V_dom"/>
</dbReference>
<comment type="function">
    <text evidence="12">Catalyzes the reversible conversion of 3-phosphohydroxypyruvate to phosphoserine and of 3-hydroxy-2-oxo-4-phosphonooxybutanoate to phosphohydroxythreonine.</text>
</comment>
<dbReference type="InterPro" id="IPR020578">
    <property type="entry name" value="Aminotrans_V_PyrdxlP_BS"/>
</dbReference>
<name>A0A0B6X218_9BACT</name>
<evidence type="ECO:0000256" key="9">
    <source>
        <dbReference type="ARBA" id="ARBA00023299"/>
    </source>
</evidence>
<keyword evidence="12" id="KW-0963">Cytoplasm</keyword>
<evidence type="ECO:0000256" key="7">
    <source>
        <dbReference type="ARBA" id="ARBA00022898"/>
    </source>
</evidence>
<keyword evidence="8 12" id="KW-0664">Pyridoxine biosynthesis</keyword>